<dbReference type="GO" id="GO:0016887">
    <property type="term" value="F:ATP hydrolysis activity"/>
    <property type="evidence" value="ECO:0007669"/>
    <property type="project" value="InterPro"/>
</dbReference>
<feature type="domain" description="AAA+ ATPase" evidence="2">
    <location>
        <begin position="657"/>
        <end position="784"/>
    </location>
</feature>
<proteinExistence type="predicted"/>
<feature type="region of interest" description="Disordered" evidence="1">
    <location>
        <begin position="1"/>
        <end position="105"/>
    </location>
</feature>
<dbReference type="InterPro" id="IPR027417">
    <property type="entry name" value="P-loop_NTPase"/>
</dbReference>
<dbReference type="PANTHER" id="PTHR46411:SF2">
    <property type="entry name" value="AAA+ ATPASE DOMAIN-CONTAINING PROTEIN"/>
    <property type="match status" value="1"/>
</dbReference>
<accession>A0A430KXZ9</accession>
<dbReference type="CDD" id="cd19481">
    <property type="entry name" value="RecA-like_protease"/>
    <property type="match status" value="1"/>
</dbReference>
<dbReference type="InterPro" id="IPR003959">
    <property type="entry name" value="ATPase_AAA_core"/>
</dbReference>
<name>A0A430KXZ9_9HYPO</name>
<feature type="non-terminal residue" evidence="3">
    <location>
        <position position="882"/>
    </location>
</feature>
<dbReference type="SUPFAM" id="SSF52540">
    <property type="entry name" value="P-loop containing nucleoside triphosphate hydrolases"/>
    <property type="match status" value="1"/>
</dbReference>
<dbReference type="PANTHER" id="PTHR46411">
    <property type="entry name" value="FAMILY ATPASE, PUTATIVE-RELATED"/>
    <property type="match status" value="1"/>
</dbReference>
<feature type="region of interest" description="Disordered" evidence="1">
    <location>
        <begin position="161"/>
        <end position="194"/>
    </location>
</feature>
<feature type="compositionally biased region" description="Acidic residues" evidence="1">
    <location>
        <begin position="93"/>
        <end position="102"/>
    </location>
</feature>
<dbReference type="Gene3D" id="3.40.50.300">
    <property type="entry name" value="P-loop containing nucleotide triphosphate hydrolases"/>
    <property type="match status" value="1"/>
</dbReference>
<evidence type="ECO:0000313" key="4">
    <source>
        <dbReference type="Proteomes" id="UP000287124"/>
    </source>
</evidence>
<comment type="caution">
    <text evidence="3">The sequence shown here is derived from an EMBL/GenBank/DDBJ whole genome shotgun (WGS) entry which is preliminary data.</text>
</comment>
<dbReference type="InterPro" id="IPR056599">
    <property type="entry name" value="AAA_lid_fung"/>
</dbReference>
<gene>
    <name evidence="3" type="ORF">BHE90_017262</name>
</gene>
<evidence type="ECO:0000259" key="2">
    <source>
        <dbReference type="SMART" id="SM00382"/>
    </source>
</evidence>
<keyword evidence="4" id="KW-1185">Reference proteome</keyword>
<feature type="compositionally biased region" description="Pro residues" evidence="1">
    <location>
        <begin position="53"/>
        <end position="74"/>
    </location>
</feature>
<organism evidence="3 4">
    <name type="scientific">Fusarium euwallaceae</name>
    <dbReference type="NCBI Taxonomy" id="1147111"/>
    <lineage>
        <taxon>Eukaryota</taxon>
        <taxon>Fungi</taxon>
        <taxon>Dikarya</taxon>
        <taxon>Ascomycota</taxon>
        <taxon>Pezizomycotina</taxon>
        <taxon>Sordariomycetes</taxon>
        <taxon>Hypocreomycetidae</taxon>
        <taxon>Hypocreales</taxon>
        <taxon>Nectriaceae</taxon>
        <taxon>Fusarium</taxon>
        <taxon>Fusarium solani species complex</taxon>
    </lineage>
</organism>
<reference evidence="3 4" key="1">
    <citation type="submission" date="2017-06" db="EMBL/GenBank/DDBJ databases">
        <title>Comparative genomic analysis of Ambrosia Fusariam Clade fungi.</title>
        <authorList>
            <person name="Stajich J.E."/>
            <person name="Carrillo J."/>
            <person name="Kijimoto T."/>
            <person name="Eskalen A."/>
            <person name="O'Donnell K."/>
            <person name="Kasson M."/>
        </authorList>
    </citation>
    <scope>NUCLEOTIDE SEQUENCE [LARGE SCALE GENOMIC DNA]</scope>
    <source>
        <strain evidence="3 4">UCR1854</strain>
    </source>
</reference>
<dbReference type="InterPro" id="IPR003593">
    <property type="entry name" value="AAA+_ATPase"/>
</dbReference>
<dbReference type="Pfam" id="PF00004">
    <property type="entry name" value="AAA"/>
    <property type="match status" value="1"/>
</dbReference>
<evidence type="ECO:0000313" key="3">
    <source>
        <dbReference type="EMBL" id="RTE68360.1"/>
    </source>
</evidence>
<feature type="compositionally biased region" description="Basic and acidic residues" evidence="1">
    <location>
        <begin position="173"/>
        <end position="188"/>
    </location>
</feature>
<dbReference type="GO" id="GO:0005524">
    <property type="term" value="F:ATP binding"/>
    <property type="evidence" value="ECO:0007669"/>
    <property type="project" value="InterPro"/>
</dbReference>
<dbReference type="SMART" id="SM00382">
    <property type="entry name" value="AAA"/>
    <property type="match status" value="1"/>
</dbReference>
<dbReference type="Proteomes" id="UP000287124">
    <property type="component" value="Unassembled WGS sequence"/>
</dbReference>
<dbReference type="AlphaFoldDB" id="A0A430KXZ9"/>
<dbReference type="EMBL" id="MIKF01000904">
    <property type="protein sequence ID" value="RTE68360.1"/>
    <property type="molecule type" value="Genomic_DNA"/>
</dbReference>
<sequence>MAGYPQPVIPYARPDSTMDKTISQDRSDYHGHVFSSAQSLPPRPMPHGAIPPRSIPSPGRPSQPLAPPPPPSQIYPPRSVPAFEDPGIFTDGSETESGDEFFTESKTTRIAQRLAKQLSAKLSDLVGEEGPSGSTTSRVIDNLVSTVSQLQVENETLKQELQDIRTAQPATSEESKEIETEEAKKTPHEGTTSNVHHEPVKFVTLYRVDCSDRHGNGPPEVTYLDPPRLFKGDTSRDHFRGTIEVASETAYLESHPEVAFAIVKGYDCDIDIIRPILVEEGQRELRGQVLRQDHHLEEPEEKEIAVGPAAQAGIRAILEAFPARFPGFEHPPDFLGPDNWLTSIRFSRFRKPYLLFYLYGKKLIESLEMVDMDGSMRDSLRLLCRWMEDNFSEEWREADDLFKQGLVNSKHFGMLFRPGELVVRRGSDENGLLSGGLVPWFPSDKDLNGDTPVLYFTFNGTLSRAQLTAGMPRYFGPDQYEHDKLVDITSLTCYPVRFAPEGTKAKLITRGQRFWECRRQKLICYNEHGAESFFRAERRFMVDYAMYRRLHPDNHTLFNSMHHTYPGGMSLMPNLIEIEKPPEEFLYCLPATIHGFDFAIKTWQTLQVDNITDVTWNKTAFSQLVAPPKAKEFIQAVVSAHGKRKNMGLDIIEGKGQGLLVLLHGGPGTGKTLTAESIAEEQERPLYRVTCGDIGTEPKDVEKYLGDVLEIGRAWGCVVLLDEADVFLEERSFSDQNRNAIISIFLRILEYHDGILILTTNRTGSFDEAFKSRIQLALGYPRLNEEDREKIWGNFVDMLPRTKDRVDMEDLKGNLHKLARAEINGREIRNIITMARQLARFRKETLRYKHMQEALESAQEFTAYLKQVKGVSDDDGARADKL</sequence>
<protein>
    <recommendedName>
        <fullName evidence="2">AAA+ ATPase domain-containing protein</fullName>
    </recommendedName>
</protein>
<dbReference type="Pfam" id="PF23232">
    <property type="entry name" value="AAA_lid_13"/>
    <property type="match status" value="1"/>
</dbReference>
<feature type="compositionally biased region" description="Basic and acidic residues" evidence="1">
    <location>
        <begin position="16"/>
        <end position="31"/>
    </location>
</feature>
<evidence type="ECO:0000256" key="1">
    <source>
        <dbReference type="SAM" id="MobiDB-lite"/>
    </source>
</evidence>